<keyword evidence="2" id="KW-1185">Reference proteome</keyword>
<protein>
    <submittedName>
        <fullName evidence="1">Uncharacterized protein</fullName>
    </submittedName>
</protein>
<dbReference type="AlphaFoldDB" id="A0A9P5Q2I7"/>
<organism evidence="1 2">
    <name type="scientific">Rhodocollybia butyracea</name>
    <dbReference type="NCBI Taxonomy" id="206335"/>
    <lineage>
        <taxon>Eukaryota</taxon>
        <taxon>Fungi</taxon>
        <taxon>Dikarya</taxon>
        <taxon>Basidiomycota</taxon>
        <taxon>Agaricomycotina</taxon>
        <taxon>Agaricomycetes</taxon>
        <taxon>Agaricomycetidae</taxon>
        <taxon>Agaricales</taxon>
        <taxon>Marasmiineae</taxon>
        <taxon>Omphalotaceae</taxon>
        <taxon>Rhodocollybia</taxon>
    </lineage>
</organism>
<evidence type="ECO:0000313" key="2">
    <source>
        <dbReference type="Proteomes" id="UP000772434"/>
    </source>
</evidence>
<evidence type="ECO:0000313" key="1">
    <source>
        <dbReference type="EMBL" id="KAF9073528.1"/>
    </source>
</evidence>
<dbReference type="Proteomes" id="UP000772434">
    <property type="component" value="Unassembled WGS sequence"/>
</dbReference>
<comment type="caution">
    <text evidence="1">The sequence shown here is derived from an EMBL/GenBank/DDBJ whole genome shotgun (WGS) entry which is preliminary data.</text>
</comment>
<dbReference type="EMBL" id="JADNRY010000017">
    <property type="protein sequence ID" value="KAF9073528.1"/>
    <property type="molecule type" value="Genomic_DNA"/>
</dbReference>
<sequence length="90" mass="10107">MFVIAFASYATKKYAEGKRRADLEIYEGGNLNLQSFKLYLSASYCETQFVINPRSYLLRSYGSVSSYGLTPLVVQDLGWTPRLAESAPHS</sequence>
<gene>
    <name evidence="1" type="ORF">BDP27DRAFT_1318432</name>
</gene>
<reference evidence="1" key="1">
    <citation type="submission" date="2020-11" db="EMBL/GenBank/DDBJ databases">
        <authorList>
            <consortium name="DOE Joint Genome Institute"/>
            <person name="Ahrendt S."/>
            <person name="Riley R."/>
            <person name="Andreopoulos W."/>
            <person name="Labutti K."/>
            <person name="Pangilinan J."/>
            <person name="Ruiz-Duenas F.J."/>
            <person name="Barrasa J.M."/>
            <person name="Sanchez-Garcia M."/>
            <person name="Camarero S."/>
            <person name="Miyauchi S."/>
            <person name="Serrano A."/>
            <person name="Linde D."/>
            <person name="Babiker R."/>
            <person name="Drula E."/>
            <person name="Ayuso-Fernandez I."/>
            <person name="Pacheco R."/>
            <person name="Padilla G."/>
            <person name="Ferreira P."/>
            <person name="Barriuso J."/>
            <person name="Kellner H."/>
            <person name="Castanera R."/>
            <person name="Alfaro M."/>
            <person name="Ramirez L."/>
            <person name="Pisabarro A.G."/>
            <person name="Kuo A."/>
            <person name="Tritt A."/>
            <person name="Lipzen A."/>
            <person name="He G."/>
            <person name="Yan M."/>
            <person name="Ng V."/>
            <person name="Cullen D."/>
            <person name="Martin F."/>
            <person name="Rosso M.-N."/>
            <person name="Henrissat B."/>
            <person name="Hibbett D."/>
            <person name="Martinez A.T."/>
            <person name="Grigoriev I.V."/>
        </authorList>
    </citation>
    <scope>NUCLEOTIDE SEQUENCE</scope>
    <source>
        <strain evidence="1">AH 40177</strain>
    </source>
</reference>
<proteinExistence type="predicted"/>
<name>A0A9P5Q2I7_9AGAR</name>
<accession>A0A9P5Q2I7</accession>